<reference evidence="1 2" key="1">
    <citation type="journal article" date="2018" name="Elife">
        <title>Firefly genomes illuminate parallel origins of bioluminescence in beetles.</title>
        <authorList>
            <person name="Fallon T.R."/>
            <person name="Lower S.E."/>
            <person name="Chang C.H."/>
            <person name="Bessho-Uehara M."/>
            <person name="Martin G.J."/>
            <person name="Bewick A.J."/>
            <person name="Behringer M."/>
            <person name="Debat H.J."/>
            <person name="Wong I."/>
            <person name="Day J.C."/>
            <person name="Suvorov A."/>
            <person name="Silva C.J."/>
            <person name="Stanger-Hall K.F."/>
            <person name="Hall D.W."/>
            <person name="Schmitz R.J."/>
            <person name="Nelson D.R."/>
            <person name="Lewis S.M."/>
            <person name="Shigenobu S."/>
            <person name="Bybee S.M."/>
            <person name="Larracuente A.M."/>
            <person name="Oba Y."/>
            <person name="Weng J.K."/>
        </authorList>
    </citation>
    <scope>NUCLEOTIDE SEQUENCE [LARGE SCALE GENOMIC DNA]</scope>
    <source>
        <strain evidence="1">1611_PpyrPB1</strain>
        <tissue evidence="1">Whole body</tissue>
    </source>
</reference>
<name>A0A5N4A0Q8_PHOPY</name>
<sequence>MRKFATQFRITMPILKDIFWYFSSLLGVYKQSSSPFQVCSRSDPELNTCLRSSIQNAMPILKEGIREFGIPVLEPMRYPSYTFVPLPPVLYRHVYTDIEMLGCLDAEIKDVDAHFEEASFFIVIVALLNKVRYDAHYEYFGRILDSVDSYTEGTCGYESTGNTVEITLRGVTEEFIEVTDVKVNVVDVESIVFNYQSAQDPEVAKMLSKYLNDNWKAELGNEDHKYAMLYAEVFRNASNAIFSKIPFELLFPKEEPDQ</sequence>
<keyword evidence="2" id="KW-1185">Reference proteome</keyword>
<evidence type="ECO:0000313" key="2">
    <source>
        <dbReference type="Proteomes" id="UP000327044"/>
    </source>
</evidence>
<dbReference type="PANTHER" id="PTHR11008">
    <property type="entry name" value="PROTEIN TAKEOUT-LIKE PROTEIN"/>
    <property type="match status" value="1"/>
</dbReference>
<dbReference type="InterPro" id="IPR038606">
    <property type="entry name" value="To_sf"/>
</dbReference>
<evidence type="ECO:0000313" key="1">
    <source>
        <dbReference type="EMBL" id="KAB0790902.1"/>
    </source>
</evidence>
<dbReference type="PANTHER" id="PTHR11008:SF32">
    <property type="entry name" value="CIRCADIAN CLOCK-CONTROLLED PROTEIN DAYWAKE-RELATED"/>
    <property type="match status" value="1"/>
</dbReference>
<gene>
    <name evidence="1" type="ORF">PPYR_02702</name>
</gene>
<organism evidence="1 2">
    <name type="scientific">Photinus pyralis</name>
    <name type="common">Common eastern firefly</name>
    <name type="synonym">Lampyris pyralis</name>
    <dbReference type="NCBI Taxonomy" id="7054"/>
    <lineage>
        <taxon>Eukaryota</taxon>
        <taxon>Metazoa</taxon>
        <taxon>Ecdysozoa</taxon>
        <taxon>Arthropoda</taxon>
        <taxon>Hexapoda</taxon>
        <taxon>Insecta</taxon>
        <taxon>Pterygota</taxon>
        <taxon>Neoptera</taxon>
        <taxon>Endopterygota</taxon>
        <taxon>Coleoptera</taxon>
        <taxon>Polyphaga</taxon>
        <taxon>Elateriformia</taxon>
        <taxon>Elateroidea</taxon>
        <taxon>Lampyridae</taxon>
        <taxon>Lampyrinae</taxon>
        <taxon>Photinus</taxon>
    </lineage>
</organism>
<dbReference type="InterPro" id="IPR010562">
    <property type="entry name" value="Haemolymph_juvenile_hormone-bd"/>
</dbReference>
<comment type="caution">
    <text evidence="1">The sequence shown here is derived from an EMBL/GenBank/DDBJ whole genome shotgun (WGS) entry which is preliminary data.</text>
</comment>
<dbReference type="AlphaFoldDB" id="A0A5N4A0Q8"/>
<dbReference type="SMART" id="SM00700">
    <property type="entry name" value="JHBP"/>
    <property type="match status" value="1"/>
</dbReference>
<dbReference type="InParanoid" id="A0A5N4A0Q8"/>
<accession>A0A5N4A0Q8</accession>
<dbReference type="Pfam" id="PF06585">
    <property type="entry name" value="JHBP"/>
    <property type="match status" value="1"/>
</dbReference>
<dbReference type="GO" id="GO:0005615">
    <property type="term" value="C:extracellular space"/>
    <property type="evidence" value="ECO:0007669"/>
    <property type="project" value="TreeGrafter"/>
</dbReference>
<dbReference type="Proteomes" id="UP000327044">
    <property type="component" value="Unassembled WGS sequence"/>
</dbReference>
<dbReference type="EMBL" id="VVIM01000011">
    <property type="protein sequence ID" value="KAB0790902.1"/>
    <property type="molecule type" value="Genomic_DNA"/>
</dbReference>
<proteinExistence type="predicted"/>
<protein>
    <submittedName>
        <fullName evidence="1">Uncharacterized protein</fullName>
    </submittedName>
</protein>
<dbReference type="Gene3D" id="3.15.10.30">
    <property type="entry name" value="Haemolymph juvenile hormone binding protein"/>
    <property type="match status" value="1"/>
</dbReference>